<dbReference type="AlphaFoldDB" id="A0A4Q8AHX4"/>
<dbReference type="InterPro" id="IPR003829">
    <property type="entry name" value="Pirin_N_dom"/>
</dbReference>
<dbReference type="Gene3D" id="2.60.120.10">
    <property type="entry name" value="Jelly Rolls"/>
    <property type="match status" value="1"/>
</dbReference>
<name>A0A4Q8AHX4_9MICO</name>
<evidence type="ECO:0000259" key="5">
    <source>
        <dbReference type="Pfam" id="PF05726"/>
    </source>
</evidence>
<dbReference type="RefSeq" id="WP_130504604.1">
    <property type="nucleotide sequence ID" value="NZ_SHLC01000001.1"/>
</dbReference>
<comment type="similarity">
    <text evidence="1 3">Belongs to the pirin family.</text>
</comment>
<dbReference type="InterPro" id="IPR011051">
    <property type="entry name" value="RmlC_Cupin_sf"/>
</dbReference>
<feature type="domain" description="Pirin C-terminal" evidence="5">
    <location>
        <begin position="207"/>
        <end position="313"/>
    </location>
</feature>
<dbReference type="PANTHER" id="PTHR13903:SF8">
    <property type="entry name" value="PIRIN"/>
    <property type="match status" value="1"/>
</dbReference>
<keyword evidence="2" id="KW-0479">Metal-binding</keyword>
<evidence type="ECO:0000256" key="2">
    <source>
        <dbReference type="PIRSR" id="PIRSR006232-1"/>
    </source>
</evidence>
<keyword evidence="7" id="KW-1185">Reference proteome</keyword>
<feature type="binding site" evidence="2">
    <location>
        <position position="128"/>
    </location>
    <ligand>
        <name>Fe cation</name>
        <dbReference type="ChEBI" id="CHEBI:24875"/>
    </ligand>
</feature>
<protein>
    <recommendedName>
        <fullName evidence="8">Pirin</fullName>
    </recommendedName>
</protein>
<dbReference type="OrthoDB" id="9780903at2"/>
<proteinExistence type="inferred from homology"/>
<accession>A0A4Q8AHX4</accession>
<comment type="caution">
    <text evidence="6">The sequence shown here is derived from an EMBL/GenBank/DDBJ whole genome shotgun (WGS) entry which is preliminary data.</text>
</comment>
<comment type="cofactor">
    <cofactor evidence="2">
        <name>Fe cation</name>
        <dbReference type="ChEBI" id="CHEBI:24875"/>
    </cofactor>
    <text evidence="2">Binds 1 Fe cation per subunit.</text>
</comment>
<dbReference type="CDD" id="cd02909">
    <property type="entry name" value="cupin_pirin_N"/>
    <property type="match status" value="1"/>
</dbReference>
<feature type="binding site" evidence="2">
    <location>
        <position position="84"/>
    </location>
    <ligand>
        <name>Fe cation</name>
        <dbReference type="ChEBI" id="CHEBI:24875"/>
    </ligand>
</feature>
<dbReference type="Proteomes" id="UP000291483">
    <property type="component" value="Unassembled WGS sequence"/>
</dbReference>
<evidence type="ECO:0000256" key="3">
    <source>
        <dbReference type="RuleBase" id="RU003457"/>
    </source>
</evidence>
<dbReference type="PIRSF" id="PIRSF006232">
    <property type="entry name" value="Pirin"/>
    <property type="match status" value="1"/>
</dbReference>
<dbReference type="InterPro" id="IPR008778">
    <property type="entry name" value="Pirin_C_dom"/>
</dbReference>
<dbReference type="InterPro" id="IPR014710">
    <property type="entry name" value="RmlC-like_jellyroll"/>
</dbReference>
<feature type="domain" description="Pirin N-terminal" evidence="4">
    <location>
        <begin position="45"/>
        <end position="144"/>
    </location>
</feature>
<dbReference type="SUPFAM" id="SSF51182">
    <property type="entry name" value="RmlC-like cupins"/>
    <property type="match status" value="1"/>
</dbReference>
<dbReference type="CDD" id="cd02247">
    <property type="entry name" value="cupin_pirin_C"/>
    <property type="match status" value="1"/>
</dbReference>
<organism evidence="6 7">
    <name type="scientific">Microterricola gilva</name>
    <dbReference type="NCBI Taxonomy" id="393267"/>
    <lineage>
        <taxon>Bacteria</taxon>
        <taxon>Bacillati</taxon>
        <taxon>Actinomycetota</taxon>
        <taxon>Actinomycetes</taxon>
        <taxon>Micrococcales</taxon>
        <taxon>Microbacteriaceae</taxon>
        <taxon>Microterricola</taxon>
    </lineage>
</organism>
<dbReference type="Pfam" id="PF02678">
    <property type="entry name" value="Pirin"/>
    <property type="match status" value="1"/>
</dbReference>
<feature type="binding site" evidence="2">
    <location>
        <position position="126"/>
    </location>
    <ligand>
        <name>Fe cation</name>
        <dbReference type="ChEBI" id="CHEBI:24875"/>
    </ligand>
</feature>
<evidence type="ECO:0000256" key="1">
    <source>
        <dbReference type="ARBA" id="ARBA00008416"/>
    </source>
</evidence>
<dbReference type="EMBL" id="SHLC01000001">
    <property type="protein sequence ID" value="RZU64020.1"/>
    <property type="molecule type" value="Genomic_DNA"/>
</dbReference>
<evidence type="ECO:0000313" key="7">
    <source>
        <dbReference type="Proteomes" id="UP000291483"/>
    </source>
</evidence>
<evidence type="ECO:0000313" key="6">
    <source>
        <dbReference type="EMBL" id="RZU64020.1"/>
    </source>
</evidence>
<evidence type="ECO:0008006" key="8">
    <source>
        <dbReference type="Google" id="ProtNLM"/>
    </source>
</evidence>
<gene>
    <name evidence="6" type="ORF">EV379_0312</name>
</gene>
<dbReference type="InterPro" id="IPR012093">
    <property type="entry name" value="Pirin"/>
</dbReference>
<feature type="binding site" evidence="2">
    <location>
        <position position="82"/>
    </location>
    <ligand>
        <name>Fe cation</name>
        <dbReference type="ChEBI" id="CHEBI:24875"/>
    </ligand>
</feature>
<dbReference type="PANTHER" id="PTHR13903">
    <property type="entry name" value="PIRIN-RELATED"/>
    <property type="match status" value="1"/>
</dbReference>
<evidence type="ECO:0000259" key="4">
    <source>
        <dbReference type="Pfam" id="PF02678"/>
    </source>
</evidence>
<sequence>MSNLEREPAELICEYIEAAASARPAPVEVLQPRDVPLGGPRAMPVRRTLPQRGRTTIGAWCFADHYGPDDVAATGGMVVPPHPHTGLQTASWLFEGEIEHRDSVGSHAMVRPGELNLMTAGSGISHSEVSTPATTTLHGVQLWIVLPDAARATQPFFERHDARVLRRGAAELRVFIGAIADEAQPATGLGASAPAGPTVFSRLLGAQLDLPAHGGVTLPLDPAFEHGMLVDAGPVTVHDEDHDTEAAASTTLERSELGYLAPGRHSVTLRAGERPVRVLLLGGEPFTEEIVMWWNFIGRSHDDIVEYRRDWQHDVINETGDATASGRFGIVADYPGSALPAPALPTVRLKPRG</sequence>
<reference evidence="6 7" key="1">
    <citation type="submission" date="2019-02" db="EMBL/GenBank/DDBJ databases">
        <title>Sequencing the genomes of 1000 actinobacteria strains.</title>
        <authorList>
            <person name="Klenk H.-P."/>
        </authorList>
    </citation>
    <scope>NUCLEOTIDE SEQUENCE [LARGE SCALE GENOMIC DNA]</scope>
    <source>
        <strain evidence="6 7">DSM 18319</strain>
    </source>
</reference>
<dbReference type="GO" id="GO:0046872">
    <property type="term" value="F:metal ion binding"/>
    <property type="evidence" value="ECO:0007669"/>
    <property type="project" value="UniProtKB-KW"/>
</dbReference>
<keyword evidence="2" id="KW-0408">Iron</keyword>
<dbReference type="Pfam" id="PF05726">
    <property type="entry name" value="Pirin_C"/>
    <property type="match status" value="1"/>
</dbReference>